<dbReference type="InterPro" id="IPR002293">
    <property type="entry name" value="AA/rel_permease1"/>
</dbReference>
<evidence type="ECO:0000256" key="1">
    <source>
        <dbReference type="ARBA" id="ARBA00004141"/>
    </source>
</evidence>
<dbReference type="PIRSF" id="PIRSF006060">
    <property type="entry name" value="AA_transporter"/>
    <property type="match status" value="1"/>
</dbReference>
<name>A0A9W9F4X2_9EURO</name>
<accession>A0A9W9F4X2</accession>
<comment type="caution">
    <text evidence="7">The sequence shown here is derived from an EMBL/GenBank/DDBJ whole genome shotgun (WGS) entry which is preliminary data.</text>
</comment>
<reference evidence="7" key="2">
    <citation type="journal article" date="2023" name="IMA Fungus">
        <title>Comparative genomic study of the Penicillium genus elucidates a diverse pangenome and 15 lateral gene transfer events.</title>
        <authorList>
            <person name="Petersen C."/>
            <person name="Sorensen T."/>
            <person name="Nielsen M.R."/>
            <person name="Sondergaard T.E."/>
            <person name="Sorensen J.L."/>
            <person name="Fitzpatrick D.A."/>
            <person name="Frisvad J.C."/>
            <person name="Nielsen K.L."/>
        </authorList>
    </citation>
    <scope>NUCLEOTIDE SEQUENCE</scope>
    <source>
        <strain evidence="7">IBT 30069</strain>
    </source>
</reference>
<feature type="transmembrane region" description="Helical" evidence="6">
    <location>
        <begin position="418"/>
        <end position="436"/>
    </location>
</feature>
<evidence type="ECO:0000313" key="7">
    <source>
        <dbReference type="EMBL" id="KAJ5093597.1"/>
    </source>
</evidence>
<keyword evidence="4 6" id="KW-1133">Transmembrane helix</keyword>
<feature type="transmembrane region" description="Helical" evidence="6">
    <location>
        <begin position="166"/>
        <end position="187"/>
    </location>
</feature>
<sequence>MSMTPKIDSPHIFGLWSAIGLGWLTLNAFGTLSFIIVVGLPAGGLPVILYGFIGSTFAVSCIVLTFTQCASRFSTAGGAYHYACFLIPNKYRRQIAYPLGWLNYLGWIFTHAGACAIVATLTLGLINLCKPEIDISPRWKLFVVYISINFLCWLFNLVAVRGIPTLELLGCYATGFGFIAYTIALLIKAPKADPKSVFVQVNNETGFKSDSIAILLGLVNSFGTLMGLDGPAHLAEELPRPKVLLPRIMVTVLLSQFIVGLVWIIVLGFSITDISFITNSATGVPILEVIRLGTGSNVAAIVFCIILIINNATSALGSAVTMSRQGYAFARDGGLFLNTRSAYNALVGSQVTCMIISFGSPALVLLITRGRLLPKCEKWNFGVWSTPIYLISVLYSILVVIVSVLPQTNPVTASSMNYTILVMGCLAAVMVFAWILEGRESFSPPKDDITMIGMIPTLSGLNTDDPEMPKERELSFMKSGKVMQHTLKNAIGL</sequence>
<dbReference type="Gene3D" id="1.20.1740.10">
    <property type="entry name" value="Amino acid/polyamine transporter I"/>
    <property type="match status" value="1"/>
</dbReference>
<feature type="transmembrane region" description="Helical" evidence="6">
    <location>
        <begin position="47"/>
        <end position="66"/>
    </location>
</feature>
<organism evidence="7 8">
    <name type="scientific">Penicillium angulare</name>
    <dbReference type="NCBI Taxonomy" id="116970"/>
    <lineage>
        <taxon>Eukaryota</taxon>
        <taxon>Fungi</taxon>
        <taxon>Dikarya</taxon>
        <taxon>Ascomycota</taxon>
        <taxon>Pezizomycotina</taxon>
        <taxon>Eurotiomycetes</taxon>
        <taxon>Eurotiomycetidae</taxon>
        <taxon>Eurotiales</taxon>
        <taxon>Aspergillaceae</taxon>
        <taxon>Penicillium</taxon>
    </lineage>
</organism>
<keyword evidence="8" id="KW-1185">Reference proteome</keyword>
<dbReference type="Pfam" id="PF13520">
    <property type="entry name" value="AA_permease_2"/>
    <property type="match status" value="2"/>
</dbReference>
<dbReference type="GO" id="GO:0016020">
    <property type="term" value="C:membrane"/>
    <property type="evidence" value="ECO:0007669"/>
    <property type="project" value="UniProtKB-SubCell"/>
</dbReference>
<feature type="transmembrane region" description="Helical" evidence="6">
    <location>
        <begin position="298"/>
        <end position="322"/>
    </location>
</feature>
<dbReference type="GO" id="GO:0022857">
    <property type="term" value="F:transmembrane transporter activity"/>
    <property type="evidence" value="ECO:0007669"/>
    <property type="project" value="InterPro"/>
</dbReference>
<dbReference type="OrthoDB" id="2417308at2759"/>
<evidence type="ECO:0000313" key="8">
    <source>
        <dbReference type="Proteomes" id="UP001149165"/>
    </source>
</evidence>
<evidence type="ECO:0000256" key="4">
    <source>
        <dbReference type="ARBA" id="ARBA00022989"/>
    </source>
</evidence>
<protein>
    <submittedName>
        <fullName evidence="7">Amino acid transporter</fullName>
    </submittedName>
</protein>
<feature type="transmembrane region" description="Helical" evidence="6">
    <location>
        <begin position="207"/>
        <end position="228"/>
    </location>
</feature>
<feature type="transmembrane region" description="Helical" evidence="6">
    <location>
        <begin position="248"/>
        <end position="277"/>
    </location>
</feature>
<feature type="transmembrane region" description="Helical" evidence="6">
    <location>
        <begin position="104"/>
        <end position="129"/>
    </location>
</feature>
<evidence type="ECO:0000256" key="3">
    <source>
        <dbReference type="ARBA" id="ARBA00022692"/>
    </source>
</evidence>
<dbReference type="PANTHER" id="PTHR45649:SF7">
    <property type="entry name" value="CHOLINE TRANSPORT PROTEIN"/>
    <property type="match status" value="1"/>
</dbReference>
<dbReference type="Proteomes" id="UP001149165">
    <property type="component" value="Unassembled WGS sequence"/>
</dbReference>
<gene>
    <name evidence="7" type="ORF">N7456_009458</name>
</gene>
<reference evidence="7" key="1">
    <citation type="submission" date="2022-11" db="EMBL/GenBank/DDBJ databases">
        <authorList>
            <person name="Petersen C."/>
        </authorList>
    </citation>
    <scope>NUCLEOTIDE SEQUENCE</scope>
    <source>
        <strain evidence="7">IBT 30069</strain>
    </source>
</reference>
<dbReference type="PANTHER" id="PTHR45649">
    <property type="entry name" value="AMINO-ACID PERMEASE BAT1"/>
    <property type="match status" value="1"/>
</dbReference>
<feature type="transmembrane region" description="Helical" evidence="6">
    <location>
        <begin position="141"/>
        <end position="160"/>
    </location>
</feature>
<feature type="transmembrane region" description="Helical" evidence="6">
    <location>
        <begin position="342"/>
        <end position="367"/>
    </location>
</feature>
<proteinExistence type="predicted"/>
<keyword evidence="2" id="KW-0813">Transport</keyword>
<evidence type="ECO:0000256" key="5">
    <source>
        <dbReference type="ARBA" id="ARBA00023136"/>
    </source>
</evidence>
<keyword evidence="3 6" id="KW-0812">Transmembrane</keyword>
<evidence type="ECO:0000256" key="2">
    <source>
        <dbReference type="ARBA" id="ARBA00022448"/>
    </source>
</evidence>
<feature type="transmembrane region" description="Helical" evidence="6">
    <location>
        <begin position="12"/>
        <end position="40"/>
    </location>
</feature>
<comment type="subcellular location">
    <subcellularLocation>
        <location evidence="1">Membrane</location>
        <topology evidence="1">Multi-pass membrane protein</topology>
    </subcellularLocation>
</comment>
<evidence type="ECO:0000256" key="6">
    <source>
        <dbReference type="SAM" id="Phobius"/>
    </source>
</evidence>
<feature type="transmembrane region" description="Helical" evidence="6">
    <location>
        <begin position="388"/>
        <end position="406"/>
    </location>
</feature>
<dbReference type="AlphaFoldDB" id="A0A9W9F4X2"/>
<keyword evidence="5 6" id="KW-0472">Membrane</keyword>
<dbReference type="EMBL" id="JAPQKH010000006">
    <property type="protein sequence ID" value="KAJ5093597.1"/>
    <property type="molecule type" value="Genomic_DNA"/>
</dbReference>